<dbReference type="PANTHER" id="PTHR34644:SF2">
    <property type="entry name" value="SINGLE-PASS MEMBRANE AND COILED-COIL DOMAIN-CONTAINING PROTEIN 4"/>
    <property type="match status" value="1"/>
</dbReference>
<dbReference type="HOGENOM" id="CLU_209950_1_0_1"/>
<accession>D6WM20</accession>
<evidence type="ECO:0000256" key="2">
    <source>
        <dbReference type="ARBA" id="ARBA00009202"/>
    </source>
</evidence>
<protein>
    <recommendedName>
        <fullName evidence="3">Single-pass membrane and coiled-coil domain-containing protein 4 homolog</fullName>
    </recommendedName>
</protein>
<dbReference type="Proteomes" id="UP000007266">
    <property type="component" value="Linkage group 5"/>
</dbReference>
<dbReference type="InParanoid" id="D6WM20"/>
<dbReference type="OMA" id="FFIYANT"/>
<gene>
    <name evidence="9" type="primary">AUGUSTUS-3.0.2_14457</name>
    <name evidence="9" type="ORF">TcasGA2_TC014457</name>
</gene>
<keyword evidence="5 8" id="KW-1133">Transmembrane helix</keyword>
<dbReference type="InterPro" id="IPR027960">
    <property type="entry name" value="DUF4519"/>
</dbReference>
<reference evidence="9 10" key="1">
    <citation type="journal article" date="2008" name="Nature">
        <title>The genome of the model beetle and pest Tribolium castaneum.</title>
        <authorList>
            <consortium name="Tribolium Genome Sequencing Consortium"/>
            <person name="Richards S."/>
            <person name="Gibbs R.A."/>
            <person name="Weinstock G.M."/>
            <person name="Brown S.J."/>
            <person name="Denell R."/>
            <person name="Beeman R.W."/>
            <person name="Gibbs R."/>
            <person name="Beeman R.W."/>
            <person name="Brown S.J."/>
            <person name="Bucher G."/>
            <person name="Friedrich M."/>
            <person name="Grimmelikhuijzen C.J."/>
            <person name="Klingler M."/>
            <person name="Lorenzen M."/>
            <person name="Richards S."/>
            <person name="Roth S."/>
            <person name="Schroder R."/>
            <person name="Tautz D."/>
            <person name="Zdobnov E.M."/>
            <person name="Muzny D."/>
            <person name="Gibbs R.A."/>
            <person name="Weinstock G.M."/>
            <person name="Attaway T."/>
            <person name="Bell S."/>
            <person name="Buhay C.J."/>
            <person name="Chandrabose M.N."/>
            <person name="Chavez D."/>
            <person name="Clerk-Blankenburg K.P."/>
            <person name="Cree A."/>
            <person name="Dao M."/>
            <person name="Davis C."/>
            <person name="Chacko J."/>
            <person name="Dinh H."/>
            <person name="Dugan-Rocha S."/>
            <person name="Fowler G."/>
            <person name="Garner T.T."/>
            <person name="Garnes J."/>
            <person name="Gnirke A."/>
            <person name="Hawes A."/>
            <person name="Hernandez J."/>
            <person name="Hines S."/>
            <person name="Holder M."/>
            <person name="Hume J."/>
            <person name="Jhangiani S.N."/>
            <person name="Joshi V."/>
            <person name="Khan Z.M."/>
            <person name="Jackson L."/>
            <person name="Kovar C."/>
            <person name="Kowis A."/>
            <person name="Lee S."/>
            <person name="Lewis L.R."/>
            <person name="Margolis J."/>
            <person name="Morgan M."/>
            <person name="Nazareth L.V."/>
            <person name="Nguyen N."/>
            <person name="Okwuonu G."/>
            <person name="Parker D."/>
            <person name="Richards S."/>
            <person name="Ruiz S.J."/>
            <person name="Santibanez J."/>
            <person name="Savard J."/>
            <person name="Scherer S.E."/>
            <person name="Schneider B."/>
            <person name="Sodergren E."/>
            <person name="Tautz D."/>
            <person name="Vattahil S."/>
            <person name="Villasana D."/>
            <person name="White C.S."/>
            <person name="Wright R."/>
            <person name="Park Y."/>
            <person name="Beeman R.W."/>
            <person name="Lord J."/>
            <person name="Oppert B."/>
            <person name="Lorenzen M."/>
            <person name="Brown S."/>
            <person name="Wang L."/>
            <person name="Savard J."/>
            <person name="Tautz D."/>
            <person name="Richards S."/>
            <person name="Weinstock G."/>
            <person name="Gibbs R.A."/>
            <person name="Liu Y."/>
            <person name="Worley K."/>
            <person name="Weinstock G."/>
            <person name="Elsik C.G."/>
            <person name="Reese J.T."/>
            <person name="Elhaik E."/>
            <person name="Landan G."/>
            <person name="Graur D."/>
            <person name="Arensburger P."/>
            <person name="Atkinson P."/>
            <person name="Beeman R.W."/>
            <person name="Beidler J."/>
            <person name="Brown S.J."/>
            <person name="Demuth J.P."/>
            <person name="Drury D.W."/>
            <person name="Du Y.Z."/>
            <person name="Fujiwara H."/>
            <person name="Lorenzen M."/>
            <person name="Maselli V."/>
            <person name="Osanai M."/>
            <person name="Park Y."/>
            <person name="Robertson H.M."/>
            <person name="Tu Z."/>
            <person name="Wang J.J."/>
            <person name="Wang S."/>
            <person name="Richards S."/>
            <person name="Song H."/>
            <person name="Zhang L."/>
            <person name="Sodergren E."/>
            <person name="Werner D."/>
            <person name="Stanke M."/>
            <person name="Morgenstern B."/>
            <person name="Solovyev V."/>
            <person name="Kosarev P."/>
            <person name="Brown G."/>
            <person name="Chen H.C."/>
            <person name="Ermolaeva O."/>
            <person name="Hlavina W."/>
            <person name="Kapustin Y."/>
            <person name="Kiryutin B."/>
            <person name="Kitts P."/>
            <person name="Maglott D."/>
            <person name="Pruitt K."/>
            <person name="Sapojnikov V."/>
            <person name="Souvorov A."/>
            <person name="Mackey A.J."/>
            <person name="Waterhouse R.M."/>
            <person name="Wyder S."/>
            <person name="Zdobnov E.M."/>
            <person name="Zdobnov E.M."/>
            <person name="Wyder S."/>
            <person name="Kriventseva E.V."/>
            <person name="Kadowaki T."/>
            <person name="Bork P."/>
            <person name="Aranda M."/>
            <person name="Bao R."/>
            <person name="Beermann A."/>
            <person name="Berns N."/>
            <person name="Bolognesi R."/>
            <person name="Bonneton F."/>
            <person name="Bopp D."/>
            <person name="Brown S.J."/>
            <person name="Bucher G."/>
            <person name="Butts T."/>
            <person name="Chaumot A."/>
            <person name="Denell R.E."/>
            <person name="Ferrier D.E."/>
            <person name="Friedrich M."/>
            <person name="Gordon C.M."/>
            <person name="Jindra M."/>
            <person name="Klingler M."/>
            <person name="Lan Q."/>
            <person name="Lattorff H.M."/>
            <person name="Laudet V."/>
            <person name="von Levetsow C."/>
            <person name="Liu Z."/>
            <person name="Lutz R."/>
            <person name="Lynch J.A."/>
            <person name="da Fonseca R.N."/>
            <person name="Posnien N."/>
            <person name="Reuter R."/>
            <person name="Roth S."/>
            <person name="Savard J."/>
            <person name="Schinko J.B."/>
            <person name="Schmitt C."/>
            <person name="Schoppmeier M."/>
            <person name="Schroder R."/>
            <person name="Shippy T.D."/>
            <person name="Simonnet F."/>
            <person name="Marques-Souza H."/>
            <person name="Tautz D."/>
            <person name="Tomoyasu Y."/>
            <person name="Trauner J."/>
            <person name="Van der Zee M."/>
            <person name="Vervoort M."/>
            <person name="Wittkopp N."/>
            <person name="Wimmer E.A."/>
            <person name="Yang X."/>
            <person name="Jones A.K."/>
            <person name="Sattelle D.B."/>
            <person name="Ebert P.R."/>
            <person name="Nelson D."/>
            <person name="Scott J.G."/>
            <person name="Beeman R.W."/>
            <person name="Muthukrishnan S."/>
            <person name="Kramer K.J."/>
            <person name="Arakane Y."/>
            <person name="Beeman R.W."/>
            <person name="Zhu Q."/>
            <person name="Hogenkamp D."/>
            <person name="Dixit R."/>
            <person name="Oppert B."/>
            <person name="Jiang H."/>
            <person name="Zou Z."/>
            <person name="Marshall J."/>
            <person name="Elpidina E."/>
            <person name="Vinokurov K."/>
            <person name="Oppert C."/>
            <person name="Zou Z."/>
            <person name="Evans J."/>
            <person name="Lu Z."/>
            <person name="Zhao P."/>
            <person name="Sumathipala N."/>
            <person name="Altincicek B."/>
            <person name="Vilcinskas A."/>
            <person name="Williams M."/>
            <person name="Hultmark D."/>
            <person name="Hetru C."/>
            <person name="Jiang H."/>
            <person name="Grimmelikhuijzen C.J."/>
            <person name="Hauser F."/>
            <person name="Cazzamali G."/>
            <person name="Williamson M."/>
            <person name="Park Y."/>
            <person name="Li B."/>
            <person name="Tanaka Y."/>
            <person name="Predel R."/>
            <person name="Neupert S."/>
            <person name="Schachtner J."/>
            <person name="Verleyen P."/>
            <person name="Raible F."/>
            <person name="Bork P."/>
            <person name="Friedrich M."/>
            <person name="Walden K.K."/>
            <person name="Robertson H.M."/>
            <person name="Angeli S."/>
            <person name="Foret S."/>
            <person name="Bucher G."/>
            <person name="Schuetz S."/>
            <person name="Maleszka R."/>
            <person name="Wimmer E.A."/>
            <person name="Beeman R.W."/>
            <person name="Lorenzen M."/>
            <person name="Tomoyasu Y."/>
            <person name="Miller S.C."/>
            <person name="Grossmann D."/>
            <person name="Bucher G."/>
        </authorList>
    </citation>
    <scope>NUCLEOTIDE SEQUENCE [LARGE SCALE GENOMIC DNA]</scope>
    <source>
        <strain evidence="9 10">Georgia GA2</strain>
    </source>
</reference>
<evidence type="ECO:0000256" key="3">
    <source>
        <dbReference type="ARBA" id="ARBA00017028"/>
    </source>
</evidence>
<dbReference type="GO" id="GO:0016020">
    <property type="term" value="C:membrane"/>
    <property type="evidence" value="ECO:0007669"/>
    <property type="project" value="UniProtKB-SubCell"/>
</dbReference>
<keyword evidence="10" id="KW-1185">Reference proteome</keyword>
<evidence type="ECO:0000256" key="5">
    <source>
        <dbReference type="ARBA" id="ARBA00022989"/>
    </source>
</evidence>
<comment type="similarity">
    <text evidence="2">Belongs to the SMCO4 family.</text>
</comment>
<proteinExistence type="inferred from homology"/>
<evidence type="ECO:0000256" key="8">
    <source>
        <dbReference type="SAM" id="Phobius"/>
    </source>
</evidence>
<dbReference type="KEGG" id="tca:107397983"/>
<keyword evidence="4 8" id="KW-0812">Transmembrane</keyword>
<evidence type="ECO:0000256" key="4">
    <source>
        <dbReference type="ARBA" id="ARBA00022692"/>
    </source>
</evidence>
<dbReference type="OrthoDB" id="10266771at2759"/>
<evidence type="ECO:0000256" key="7">
    <source>
        <dbReference type="ARBA" id="ARBA00023136"/>
    </source>
</evidence>
<evidence type="ECO:0000256" key="6">
    <source>
        <dbReference type="ARBA" id="ARBA00023054"/>
    </source>
</evidence>
<dbReference type="AlphaFoldDB" id="D6WM20"/>
<keyword evidence="6" id="KW-0175">Coiled coil</keyword>
<dbReference type="eggNOG" id="ENOG502S7F4">
    <property type="taxonomic scope" value="Eukaryota"/>
</dbReference>
<organism evidence="9 10">
    <name type="scientific">Tribolium castaneum</name>
    <name type="common">Red flour beetle</name>
    <dbReference type="NCBI Taxonomy" id="7070"/>
    <lineage>
        <taxon>Eukaryota</taxon>
        <taxon>Metazoa</taxon>
        <taxon>Ecdysozoa</taxon>
        <taxon>Arthropoda</taxon>
        <taxon>Hexapoda</taxon>
        <taxon>Insecta</taxon>
        <taxon>Pterygota</taxon>
        <taxon>Neoptera</taxon>
        <taxon>Endopterygota</taxon>
        <taxon>Coleoptera</taxon>
        <taxon>Polyphaga</taxon>
        <taxon>Cucujiformia</taxon>
        <taxon>Tenebrionidae</taxon>
        <taxon>Tenebrionidae incertae sedis</taxon>
        <taxon>Tribolium</taxon>
    </lineage>
</organism>
<feature type="transmembrane region" description="Helical" evidence="8">
    <location>
        <begin position="33"/>
        <end position="51"/>
    </location>
</feature>
<reference evidence="9 10" key="2">
    <citation type="journal article" date="2010" name="Nucleic Acids Res.">
        <title>BeetleBase in 2010: revisions to provide comprehensive genomic information for Tribolium castaneum.</title>
        <authorList>
            <person name="Kim H.S."/>
            <person name="Murphy T."/>
            <person name="Xia J."/>
            <person name="Caragea D."/>
            <person name="Park Y."/>
            <person name="Beeman R.W."/>
            <person name="Lorenzen M.D."/>
            <person name="Butcher S."/>
            <person name="Manak J.R."/>
            <person name="Brown S.J."/>
        </authorList>
    </citation>
    <scope>NUCLEOTIDE SEQUENCE [LARGE SCALE GENOMIC DNA]</scope>
    <source>
        <strain evidence="9 10">Georgia GA2</strain>
    </source>
</reference>
<name>D6WM20_TRICA</name>
<evidence type="ECO:0000313" key="9">
    <source>
        <dbReference type="EMBL" id="EFA04208.2"/>
    </source>
</evidence>
<dbReference type="EMBL" id="KQ971343">
    <property type="protein sequence ID" value="EFA04208.2"/>
    <property type="molecule type" value="Genomic_DNA"/>
</dbReference>
<comment type="subcellular location">
    <subcellularLocation>
        <location evidence="1">Membrane</location>
        <topology evidence="1">Single-pass membrane protein</topology>
    </subcellularLocation>
</comment>
<keyword evidence="7 8" id="KW-0472">Membrane</keyword>
<dbReference type="PANTHER" id="PTHR34644">
    <property type="entry name" value="SINGLE-PASS MEMBRANE AND COILED-COIL DOMAIN-CONTAINING PROTEIN 4"/>
    <property type="match status" value="1"/>
</dbReference>
<evidence type="ECO:0000313" key="10">
    <source>
        <dbReference type="Proteomes" id="UP000007266"/>
    </source>
</evidence>
<dbReference type="Pfam" id="PF15012">
    <property type="entry name" value="DUF4519"/>
    <property type="match status" value="1"/>
</dbReference>
<sequence length="61" mass="7155">MRQLKGGKQKETAREKKQRKKEFAELQKQVKTIVLPALAVSFILIVVYVYLKTRPSNYNMD</sequence>
<evidence type="ECO:0000256" key="1">
    <source>
        <dbReference type="ARBA" id="ARBA00004167"/>
    </source>
</evidence>